<dbReference type="InterPro" id="IPR013320">
    <property type="entry name" value="ConA-like_dom_sf"/>
</dbReference>
<dbReference type="CDD" id="cd00110">
    <property type="entry name" value="LamG"/>
    <property type="match status" value="2"/>
</dbReference>
<dbReference type="PROSITE" id="PS50026">
    <property type="entry name" value="EGF_3"/>
    <property type="match status" value="1"/>
</dbReference>
<feature type="domain" description="Laminin G" evidence="5">
    <location>
        <begin position="29"/>
        <end position="230"/>
    </location>
</feature>
<dbReference type="PROSITE" id="PS50025">
    <property type="entry name" value="LAM_G_DOMAIN"/>
    <property type="match status" value="2"/>
</dbReference>
<dbReference type="SUPFAM" id="SSF49899">
    <property type="entry name" value="Concanavalin A-like lectins/glucanases"/>
    <property type="match status" value="2"/>
</dbReference>
<dbReference type="InterPro" id="IPR000742">
    <property type="entry name" value="EGF"/>
</dbReference>
<dbReference type="RefSeq" id="XP_066929132.1">
    <property type="nucleotide sequence ID" value="XM_067073031.1"/>
</dbReference>
<dbReference type="PANTHER" id="PTHR15036:SF49">
    <property type="entry name" value="AXOTACTIN"/>
    <property type="match status" value="1"/>
</dbReference>
<sequence length="820" mass="92654">MALLTAYVTILIIFHTVTMVMCNQQSKEPIMKFNGEQDLTYLPSRRQVYQNPYVNKLEFKFRTIHPSGVLLVMSGIKLSVGSVRQGNVLGVYLVHGYLRYSLTSFNHRKSDALMGNNLNDNQWHHVSIVRTKSLTRIRLDNQTKLHIAPQLFQSFSYDKQTLIGGSGDSSNRKLYQNKISDSKNIESTSIPNLNGCLQLLYIDGRDPVAYYNQGSNRVSIQPPGERLQYCTINDEVESIVGLPKLSSSLKINLGKLNVTFSNSFLIEFSLRTFTQQGTILKTINENEVTFEIYLNLNAGKVTCSLGESLSLPSEILVADGSWHYIRIEINRKEFQLQVDKTIHKTTIAIHSNDIQNLANIVELVGMVGCINSIKIQNKRVDLSHDEIIQRKNIRDACTLLNQCFPNPCLNNGVCRHERTDTTCDCTRNEFYGKHCEKPLYKPSCAVYQKFGLNESSYCLIDLDGSGPLMSFTNLCQMSQQKGQIATIVKHNKADFFEGAYGDSKAFKMTYHVFKYEIDETSLNLLIKNSQTCRQKVLFQCRRFAMKFKSPGDPPNLTWLSNSGTQRFYWGDVPPSTRGCECGLSKSCTDTSEICNCDALQEDWAQDGGYITNKEDLPIRRVTLRGIKAGHSNITIGPLECFGDTSVKVSEQELTEFKIRELLPKACYSLNKKDKLLKAANESIQLKLRSEEPYVTTQTLTPSTKPYSVYVISHAALPVSNIFESENPNDENTFSIYEVILIIIAGFSTMILVVKFILCNIFRRLHGQVTLNHEHNRYDEPAMFPTTQSTGEIGNSSSLNRNYGGINCTKTCVKSPSNYWV</sequence>
<dbReference type="Proteomes" id="UP000594262">
    <property type="component" value="Unplaced"/>
</dbReference>
<keyword evidence="1" id="KW-1015">Disulfide bond</keyword>
<accession>A0A7M5UXG2</accession>
<keyword evidence="3" id="KW-0472">Membrane</keyword>
<feature type="domain" description="EGF-like" evidence="6">
    <location>
        <begin position="399"/>
        <end position="436"/>
    </location>
</feature>
<keyword evidence="3" id="KW-0812">Transmembrane</keyword>
<dbReference type="Gene3D" id="2.10.25.10">
    <property type="entry name" value="Laminin"/>
    <property type="match status" value="1"/>
</dbReference>
<keyword evidence="3" id="KW-1133">Transmembrane helix</keyword>
<dbReference type="PANTHER" id="PTHR15036">
    <property type="entry name" value="PIKACHURIN-LIKE PROTEIN"/>
    <property type="match status" value="1"/>
</dbReference>
<proteinExistence type="predicted"/>
<evidence type="ECO:0000256" key="2">
    <source>
        <dbReference type="PROSITE-ProRule" id="PRU00076"/>
    </source>
</evidence>
<dbReference type="InterPro" id="IPR001791">
    <property type="entry name" value="Laminin_G"/>
</dbReference>
<protein>
    <submittedName>
        <fullName evidence="7">Uncharacterized protein</fullName>
    </submittedName>
</protein>
<name>A0A7M5UXG2_9CNID</name>
<dbReference type="AlphaFoldDB" id="A0A7M5UXG2"/>
<dbReference type="Pfam" id="PF02210">
    <property type="entry name" value="Laminin_G_2"/>
    <property type="match status" value="2"/>
</dbReference>
<dbReference type="InterPro" id="IPR050372">
    <property type="entry name" value="Neurexin-related_CASP"/>
</dbReference>
<feature type="signal peptide" evidence="4">
    <location>
        <begin position="1"/>
        <end position="22"/>
    </location>
</feature>
<feature type="chain" id="PRO_5029687014" evidence="4">
    <location>
        <begin position="23"/>
        <end position="820"/>
    </location>
</feature>
<dbReference type="SUPFAM" id="SSF57196">
    <property type="entry name" value="EGF/Laminin"/>
    <property type="match status" value="1"/>
</dbReference>
<dbReference type="GeneID" id="136816707"/>
<evidence type="ECO:0000313" key="8">
    <source>
        <dbReference type="Proteomes" id="UP000594262"/>
    </source>
</evidence>
<feature type="transmembrane region" description="Helical" evidence="3">
    <location>
        <begin position="733"/>
        <end position="757"/>
    </location>
</feature>
<dbReference type="CDD" id="cd00054">
    <property type="entry name" value="EGF_CA"/>
    <property type="match status" value="1"/>
</dbReference>
<evidence type="ECO:0000313" key="7">
    <source>
        <dbReference type="EnsemblMetazoa" id="CLYHEMP004144.1"/>
    </source>
</evidence>
<evidence type="ECO:0000259" key="6">
    <source>
        <dbReference type="PROSITE" id="PS50026"/>
    </source>
</evidence>
<dbReference type="OrthoDB" id="5946045at2759"/>
<dbReference type="SMART" id="SM00282">
    <property type="entry name" value="LamG"/>
    <property type="match status" value="2"/>
</dbReference>
<keyword evidence="4" id="KW-0732">Signal</keyword>
<evidence type="ECO:0000256" key="3">
    <source>
        <dbReference type="SAM" id="Phobius"/>
    </source>
</evidence>
<organism evidence="7 8">
    <name type="scientific">Clytia hemisphaerica</name>
    <dbReference type="NCBI Taxonomy" id="252671"/>
    <lineage>
        <taxon>Eukaryota</taxon>
        <taxon>Metazoa</taxon>
        <taxon>Cnidaria</taxon>
        <taxon>Hydrozoa</taxon>
        <taxon>Hydroidolina</taxon>
        <taxon>Leptothecata</taxon>
        <taxon>Obeliida</taxon>
        <taxon>Clytiidae</taxon>
        <taxon>Clytia</taxon>
    </lineage>
</organism>
<comment type="caution">
    <text evidence="2">Lacks conserved residue(s) required for the propagation of feature annotation.</text>
</comment>
<keyword evidence="8" id="KW-1185">Reference proteome</keyword>
<evidence type="ECO:0000256" key="1">
    <source>
        <dbReference type="ARBA" id="ARBA00023157"/>
    </source>
</evidence>
<dbReference type="EnsemblMetazoa" id="CLYHEMT004144.1">
    <property type="protein sequence ID" value="CLYHEMP004144.1"/>
    <property type="gene ID" value="CLYHEMG004144"/>
</dbReference>
<dbReference type="Gene3D" id="2.60.120.200">
    <property type="match status" value="2"/>
</dbReference>
<feature type="domain" description="Laminin G" evidence="5">
    <location>
        <begin position="229"/>
        <end position="397"/>
    </location>
</feature>
<reference evidence="7" key="1">
    <citation type="submission" date="2021-01" db="UniProtKB">
        <authorList>
            <consortium name="EnsemblMetazoa"/>
        </authorList>
    </citation>
    <scope>IDENTIFICATION</scope>
</reference>
<evidence type="ECO:0000256" key="4">
    <source>
        <dbReference type="SAM" id="SignalP"/>
    </source>
</evidence>
<evidence type="ECO:0000259" key="5">
    <source>
        <dbReference type="PROSITE" id="PS50025"/>
    </source>
</evidence>
<keyword evidence="2" id="KW-0245">EGF-like domain</keyword>
<dbReference type="GO" id="GO:0016020">
    <property type="term" value="C:membrane"/>
    <property type="evidence" value="ECO:0007669"/>
    <property type="project" value="UniProtKB-SubCell"/>
</dbReference>